<dbReference type="InterPro" id="IPR020846">
    <property type="entry name" value="MFS_dom"/>
</dbReference>
<comment type="caution">
    <text evidence="8">The sequence shown here is derived from an EMBL/GenBank/DDBJ whole genome shotgun (WGS) entry which is preliminary data.</text>
</comment>
<dbReference type="PANTHER" id="PTHR42718:SF9">
    <property type="entry name" value="MAJOR FACILITATOR SUPERFAMILY MULTIDRUG TRANSPORTER MFSC"/>
    <property type="match status" value="1"/>
</dbReference>
<protein>
    <submittedName>
        <fullName evidence="8">MFS transporter</fullName>
    </submittedName>
</protein>
<evidence type="ECO:0000256" key="6">
    <source>
        <dbReference type="SAM" id="Phobius"/>
    </source>
</evidence>
<proteinExistence type="predicted"/>
<name>A0ABW3E6Y9_9ACTN</name>
<reference evidence="9" key="1">
    <citation type="journal article" date="2019" name="Int. J. Syst. Evol. Microbiol.">
        <title>The Global Catalogue of Microorganisms (GCM) 10K type strain sequencing project: providing services to taxonomists for standard genome sequencing and annotation.</title>
        <authorList>
            <consortium name="The Broad Institute Genomics Platform"/>
            <consortium name="The Broad Institute Genome Sequencing Center for Infectious Disease"/>
            <person name="Wu L."/>
            <person name="Ma J."/>
        </authorList>
    </citation>
    <scope>NUCLEOTIDE SEQUENCE [LARGE SCALE GENOMIC DNA]</scope>
    <source>
        <strain evidence="9">CCUG 62974</strain>
    </source>
</reference>
<accession>A0ABW3E6Y9</accession>
<feature type="transmembrane region" description="Helical" evidence="6">
    <location>
        <begin position="98"/>
        <end position="118"/>
    </location>
</feature>
<dbReference type="SUPFAM" id="SSF103473">
    <property type="entry name" value="MFS general substrate transporter"/>
    <property type="match status" value="1"/>
</dbReference>
<keyword evidence="4 6" id="KW-1133">Transmembrane helix</keyword>
<evidence type="ECO:0000313" key="8">
    <source>
        <dbReference type="EMBL" id="MFD0891723.1"/>
    </source>
</evidence>
<sequence length="182" mass="19167">MAAAVLLVAFVLWERRLAEPLLPVGIFRVPTVQAATLAAFLHYAAVIALLFFAPLYMQGVLGYSPFQSGLAMVPMGLTVIVSSTITGRTMARVGQRPFLVYGMPLIGLGVLMWCWTPVDGDYWLNLLPGIIVMSIGQGTTFPALTAAALTGVPQRQHGIAGAVNVTTQQIGSSIGVAALVAV</sequence>
<dbReference type="PROSITE" id="PS50850">
    <property type="entry name" value="MFS"/>
    <property type="match status" value="1"/>
</dbReference>
<evidence type="ECO:0000256" key="1">
    <source>
        <dbReference type="ARBA" id="ARBA00004651"/>
    </source>
</evidence>
<keyword evidence="3 6" id="KW-0812">Transmembrane</keyword>
<dbReference type="Gene3D" id="1.20.1250.20">
    <property type="entry name" value="MFS general substrate transporter like domains"/>
    <property type="match status" value="1"/>
</dbReference>
<feature type="transmembrane region" description="Helical" evidence="6">
    <location>
        <begin position="130"/>
        <end position="149"/>
    </location>
</feature>
<comment type="subcellular location">
    <subcellularLocation>
        <location evidence="1">Cell membrane</location>
        <topology evidence="1">Multi-pass membrane protein</topology>
    </subcellularLocation>
</comment>
<evidence type="ECO:0000313" key="9">
    <source>
        <dbReference type="Proteomes" id="UP001597024"/>
    </source>
</evidence>
<evidence type="ECO:0000256" key="2">
    <source>
        <dbReference type="ARBA" id="ARBA00022448"/>
    </source>
</evidence>
<dbReference type="Proteomes" id="UP001597024">
    <property type="component" value="Unassembled WGS sequence"/>
</dbReference>
<dbReference type="Pfam" id="PF07690">
    <property type="entry name" value="MFS_1"/>
    <property type="match status" value="1"/>
</dbReference>
<gene>
    <name evidence="8" type="ORF">ACFQ08_44840</name>
</gene>
<keyword evidence="2" id="KW-0813">Transport</keyword>
<evidence type="ECO:0000259" key="7">
    <source>
        <dbReference type="PROSITE" id="PS50850"/>
    </source>
</evidence>
<evidence type="ECO:0000256" key="3">
    <source>
        <dbReference type="ARBA" id="ARBA00022692"/>
    </source>
</evidence>
<keyword evidence="9" id="KW-1185">Reference proteome</keyword>
<organism evidence="8 9">
    <name type="scientific">Streptosporangium algeriense</name>
    <dbReference type="NCBI Taxonomy" id="1682748"/>
    <lineage>
        <taxon>Bacteria</taxon>
        <taxon>Bacillati</taxon>
        <taxon>Actinomycetota</taxon>
        <taxon>Actinomycetes</taxon>
        <taxon>Streptosporangiales</taxon>
        <taxon>Streptosporangiaceae</taxon>
        <taxon>Streptosporangium</taxon>
    </lineage>
</organism>
<evidence type="ECO:0000256" key="4">
    <source>
        <dbReference type="ARBA" id="ARBA00022989"/>
    </source>
</evidence>
<feature type="transmembrane region" description="Helical" evidence="6">
    <location>
        <begin position="34"/>
        <end position="57"/>
    </location>
</feature>
<dbReference type="PANTHER" id="PTHR42718">
    <property type="entry name" value="MAJOR FACILITATOR SUPERFAMILY MULTIDRUG TRANSPORTER MFSC"/>
    <property type="match status" value="1"/>
</dbReference>
<feature type="domain" description="Major facilitator superfamily (MFS) profile" evidence="7">
    <location>
        <begin position="31"/>
        <end position="182"/>
    </location>
</feature>
<keyword evidence="5 6" id="KW-0472">Membrane</keyword>
<feature type="non-terminal residue" evidence="8">
    <location>
        <position position="182"/>
    </location>
</feature>
<dbReference type="InterPro" id="IPR011701">
    <property type="entry name" value="MFS"/>
</dbReference>
<dbReference type="InterPro" id="IPR036259">
    <property type="entry name" value="MFS_trans_sf"/>
</dbReference>
<evidence type="ECO:0000256" key="5">
    <source>
        <dbReference type="ARBA" id="ARBA00023136"/>
    </source>
</evidence>
<dbReference type="EMBL" id="JBHTHX010003426">
    <property type="protein sequence ID" value="MFD0891723.1"/>
    <property type="molecule type" value="Genomic_DNA"/>
</dbReference>